<name>A0A7J0A6A1_9BACE</name>
<keyword evidence="7" id="KW-0482">Metalloprotease</keyword>
<evidence type="ECO:0000256" key="3">
    <source>
        <dbReference type="ARBA" id="ARBA00022723"/>
    </source>
</evidence>
<feature type="domain" description="Peptidase M43 pregnancy-associated plasma-A" evidence="9">
    <location>
        <begin position="231"/>
        <end position="414"/>
    </location>
</feature>
<comment type="caution">
    <text evidence="11">The sequence shown here is derived from an EMBL/GenBank/DDBJ whole genome shotgun (WGS) entry which is preliminary data.</text>
</comment>
<dbReference type="InterPro" id="IPR023852">
    <property type="entry name" value="Metalloproteinase_lipop_BF0631"/>
</dbReference>
<evidence type="ECO:0000313" key="12">
    <source>
        <dbReference type="Proteomes" id="UP000491181"/>
    </source>
</evidence>
<dbReference type="GO" id="GO:0033946">
    <property type="term" value="F:xyloglucan-specific endo-beta-1,4-glucanase activity"/>
    <property type="evidence" value="ECO:0007669"/>
    <property type="project" value="UniProtKB-EC"/>
</dbReference>
<dbReference type="NCBIfam" id="TIGR03952">
    <property type="entry name" value="metzin_BF0631"/>
    <property type="match status" value="1"/>
</dbReference>
<comment type="similarity">
    <text evidence="1">Belongs to the peptidase M43B family.</text>
</comment>
<evidence type="ECO:0000256" key="7">
    <source>
        <dbReference type="ARBA" id="ARBA00023049"/>
    </source>
</evidence>
<dbReference type="Gene3D" id="2.60.40.10">
    <property type="entry name" value="Immunoglobulins"/>
    <property type="match status" value="1"/>
</dbReference>
<organism evidence="11 12">
    <name type="scientific">Bacteroides acidifaciens</name>
    <dbReference type="NCBI Taxonomy" id="85831"/>
    <lineage>
        <taxon>Bacteria</taxon>
        <taxon>Pseudomonadati</taxon>
        <taxon>Bacteroidota</taxon>
        <taxon>Bacteroidia</taxon>
        <taxon>Bacteroidales</taxon>
        <taxon>Bacteroidaceae</taxon>
        <taxon>Bacteroides</taxon>
    </lineage>
</organism>
<evidence type="ECO:0000256" key="1">
    <source>
        <dbReference type="ARBA" id="ARBA00008721"/>
    </source>
</evidence>
<dbReference type="EC" id="3.2.1.151" evidence="11"/>
<protein>
    <submittedName>
        <fullName evidence="11">Xyloglucan-specific endo-beta-1,4-glucanase BoGH5A</fullName>
        <ecNumber evidence="11">3.2.1.151</ecNumber>
    </submittedName>
</protein>
<evidence type="ECO:0000259" key="9">
    <source>
        <dbReference type="Pfam" id="PF05572"/>
    </source>
</evidence>
<keyword evidence="4" id="KW-0732">Signal</keyword>
<dbReference type="PANTHER" id="PTHR47466">
    <property type="match status" value="1"/>
</dbReference>
<keyword evidence="2" id="KW-0645">Protease</keyword>
<dbReference type="PROSITE" id="PS51257">
    <property type="entry name" value="PROKAR_LIPOPROTEIN"/>
    <property type="match status" value="1"/>
</dbReference>
<sequence length="446" mass="51278">MKPMFIEKTLSFMKTRLILLLPLLWILIGCSDSDSDSATLEISQSTFDDVSPEGATIKVSITCSSTWRTSSNQNWCIPNLQNGNNDGELVLTIHANNTSEERNATVTIIAKKTNKTIKITQSPSTSTANEHHYKLPVIFHVLYKNRKDRKQYVDKGRLAQIINACNLTYKNKIYQNSKYNISQDMNLEFVMATEKPDGTTLEEAGVERIEWDEVPMSCEQFMDGKDKNQAKKYAEMLWNPKVYINIFVYPFSENNILGIAHLPYCLSSYPLDGLNNGNYFLSHEVEYPHCVSINSNYIYVNGDNSSYYTTDVYNTLAHELGHYLGLHHAFSEDGDNTDLCKDTDYCTDTPTYNITEYTEWVNDIDDLNKYSFDELCTRTNCEGDTFISHNIMDYAFCYSDQFTFQQRKRIRHVLSYSPLIPGVKEYTSADTRSLSCDEQPPIQFRY</sequence>
<evidence type="ECO:0000256" key="5">
    <source>
        <dbReference type="ARBA" id="ARBA00022801"/>
    </source>
</evidence>
<keyword evidence="3" id="KW-0479">Metal-binding</keyword>
<accession>A0A7J0A6A1</accession>
<dbReference type="PANTHER" id="PTHR47466:SF1">
    <property type="entry name" value="METALLOPROTEASE MEP1 (AFU_ORTHOLOGUE AFUA_1G07730)-RELATED"/>
    <property type="match status" value="1"/>
</dbReference>
<evidence type="ECO:0000256" key="6">
    <source>
        <dbReference type="ARBA" id="ARBA00022833"/>
    </source>
</evidence>
<evidence type="ECO:0000256" key="2">
    <source>
        <dbReference type="ARBA" id="ARBA00022670"/>
    </source>
</evidence>
<evidence type="ECO:0000313" key="11">
    <source>
        <dbReference type="EMBL" id="GFH87706.1"/>
    </source>
</evidence>
<dbReference type="SUPFAM" id="SSF55486">
    <property type="entry name" value="Metalloproteases ('zincins'), catalytic domain"/>
    <property type="match status" value="1"/>
</dbReference>
<dbReference type="EMBL" id="BLLS01000114">
    <property type="protein sequence ID" value="GFH87706.1"/>
    <property type="molecule type" value="Genomic_DNA"/>
</dbReference>
<dbReference type="InterPro" id="IPR024361">
    <property type="entry name" value="BACON"/>
</dbReference>
<keyword evidence="5 11" id="KW-0378">Hydrolase</keyword>
<evidence type="ECO:0000256" key="4">
    <source>
        <dbReference type="ARBA" id="ARBA00022729"/>
    </source>
</evidence>
<feature type="domain" description="BACON" evidence="10">
    <location>
        <begin position="66"/>
        <end position="122"/>
    </location>
</feature>
<keyword evidence="8" id="KW-1015">Disulfide bond</keyword>
<dbReference type="Proteomes" id="UP000491181">
    <property type="component" value="Unassembled WGS sequence"/>
</dbReference>
<dbReference type="GO" id="GO:0006508">
    <property type="term" value="P:proteolysis"/>
    <property type="evidence" value="ECO:0007669"/>
    <property type="project" value="UniProtKB-KW"/>
</dbReference>
<proteinExistence type="inferred from homology"/>
<dbReference type="InterPro" id="IPR024079">
    <property type="entry name" value="MetalloPept_cat_dom_sf"/>
</dbReference>
<dbReference type="GO" id="GO:0008237">
    <property type="term" value="F:metallopeptidase activity"/>
    <property type="evidence" value="ECO:0007669"/>
    <property type="project" value="UniProtKB-KW"/>
</dbReference>
<evidence type="ECO:0000256" key="8">
    <source>
        <dbReference type="ARBA" id="ARBA00023157"/>
    </source>
</evidence>
<reference evidence="11 12" key="1">
    <citation type="journal article" date="2020" name="Microbiome">
        <title>Single-cell genomics of uncultured bacteria reveals dietary fiber responders in the mouse gut microbiota.</title>
        <authorList>
            <person name="Chijiiwa R."/>
            <person name="Hosokawa M."/>
            <person name="Kogawa M."/>
            <person name="Nishikawa Y."/>
            <person name="Ide K."/>
            <person name="Sakanashi C."/>
            <person name="Takahashi K."/>
            <person name="Takeyama H."/>
        </authorList>
    </citation>
    <scope>NUCLEOTIDE SEQUENCE [LARGE SCALE GENOMIC DNA]</scope>
    <source>
        <strain evidence="11">IMSAGC_001</strain>
    </source>
</reference>
<dbReference type="Pfam" id="PF13004">
    <property type="entry name" value="BACON"/>
    <property type="match status" value="1"/>
</dbReference>
<dbReference type="AlphaFoldDB" id="A0A7J0A6A1"/>
<evidence type="ECO:0000259" key="10">
    <source>
        <dbReference type="Pfam" id="PF13004"/>
    </source>
</evidence>
<dbReference type="InterPro" id="IPR008754">
    <property type="entry name" value="Peptidase_M43"/>
</dbReference>
<dbReference type="InterPro" id="IPR013783">
    <property type="entry name" value="Ig-like_fold"/>
</dbReference>
<keyword evidence="6" id="KW-0862">Zinc</keyword>
<dbReference type="GO" id="GO:0046872">
    <property type="term" value="F:metal ion binding"/>
    <property type="evidence" value="ECO:0007669"/>
    <property type="project" value="UniProtKB-KW"/>
</dbReference>
<keyword evidence="11" id="KW-0326">Glycosidase</keyword>
<dbReference type="Gene3D" id="3.40.390.10">
    <property type="entry name" value="Collagenase (Catalytic Domain)"/>
    <property type="match status" value="1"/>
</dbReference>
<gene>
    <name evidence="11" type="ORF">IMSAGC001_03134</name>
</gene>
<dbReference type="CDD" id="cd14948">
    <property type="entry name" value="BACON"/>
    <property type="match status" value="1"/>
</dbReference>
<dbReference type="Pfam" id="PF05572">
    <property type="entry name" value="Peptidase_M43"/>
    <property type="match status" value="1"/>
</dbReference>